<sequence>MNHPREWLLTSHIPYLLSSKPGDKESLIMYAASKYHLYKDKPDAASKGIAQAAAKFYKALADSEDYNKGTLVKPIPLTRCRHPNVIADILHGYASGAGDSLWIGAVGPAMSEEPVKRRARDLAHSTWSLDGVKYRAVSMMSNVPSSSIDMPGRRKSWRSWLTPCMAPRFSPGFLSSQMLESLAVVLLIAPELIRVDWPEVNLSRLWRFRDNT</sequence>
<gene>
    <name evidence="1" type="ORF">MYCFIDRAFT_206455</name>
</gene>
<keyword evidence="2" id="KW-1185">Reference proteome</keyword>
<reference evidence="1 2" key="1">
    <citation type="journal article" date="2012" name="PLoS Pathog.">
        <title>Diverse lifestyles and strategies of plant pathogenesis encoded in the genomes of eighteen Dothideomycetes fungi.</title>
        <authorList>
            <person name="Ohm R.A."/>
            <person name="Feau N."/>
            <person name="Henrissat B."/>
            <person name="Schoch C.L."/>
            <person name="Horwitz B.A."/>
            <person name="Barry K.W."/>
            <person name="Condon B.J."/>
            <person name="Copeland A.C."/>
            <person name="Dhillon B."/>
            <person name="Glaser F."/>
            <person name="Hesse C.N."/>
            <person name="Kosti I."/>
            <person name="LaButti K."/>
            <person name="Lindquist E.A."/>
            <person name="Lucas S."/>
            <person name="Salamov A.A."/>
            <person name="Bradshaw R.E."/>
            <person name="Ciuffetti L."/>
            <person name="Hamelin R.C."/>
            <person name="Kema G.H.J."/>
            <person name="Lawrence C."/>
            <person name="Scott J.A."/>
            <person name="Spatafora J.W."/>
            <person name="Turgeon B.G."/>
            <person name="de Wit P.J.G.M."/>
            <person name="Zhong S."/>
            <person name="Goodwin S.B."/>
            <person name="Grigoriev I.V."/>
        </authorList>
    </citation>
    <scope>NUCLEOTIDE SEQUENCE [LARGE SCALE GENOMIC DNA]</scope>
    <source>
        <strain evidence="1 2">CIRAD86</strain>
    </source>
</reference>
<dbReference type="GeneID" id="19336479"/>
<dbReference type="HOGENOM" id="CLU_1300187_0_0_1"/>
<accession>M3A272</accession>
<evidence type="ECO:0000313" key="1">
    <source>
        <dbReference type="EMBL" id="EME85264.1"/>
    </source>
</evidence>
<dbReference type="RefSeq" id="XP_007922930.1">
    <property type="nucleotide sequence ID" value="XM_007924739.1"/>
</dbReference>
<name>M3A272_PSEFD</name>
<dbReference type="VEuPathDB" id="FungiDB:MYCFIDRAFT_206455"/>
<dbReference type="Proteomes" id="UP000016932">
    <property type="component" value="Unassembled WGS sequence"/>
</dbReference>
<dbReference type="EMBL" id="KB446556">
    <property type="protein sequence ID" value="EME85264.1"/>
    <property type="molecule type" value="Genomic_DNA"/>
</dbReference>
<dbReference type="KEGG" id="pfj:MYCFIDRAFT_206455"/>
<proteinExistence type="predicted"/>
<evidence type="ECO:0000313" key="2">
    <source>
        <dbReference type="Proteomes" id="UP000016932"/>
    </source>
</evidence>
<organism evidence="1 2">
    <name type="scientific">Pseudocercospora fijiensis (strain CIRAD86)</name>
    <name type="common">Black leaf streak disease fungus</name>
    <name type="synonym">Mycosphaerella fijiensis</name>
    <dbReference type="NCBI Taxonomy" id="383855"/>
    <lineage>
        <taxon>Eukaryota</taxon>
        <taxon>Fungi</taxon>
        <taxon>Dikarya</taxon>
        <taxon>Ascomycota</taxon>
        <taxon>Pezizomycotina</taxon>
        <taxon>Dothideomycetes</taxon>
        <taxon>Dothideomycetidae</taxon>
        <taxon>Mycosphaerellales</taxon>
        <taxon>Mycosphaerellaceae</taxon>
        <taxon>Pseudocercospora</taxon>
    </lineage>
</organism>
<dbReference type="AlphaFoldDB" id="M3A272"/>
<protein>
    <submittedName>
        <fullName evidence="1">Uncharacterized protein</fullName>
    </submittedName>
</protein>